<dbReference type="AlphaFoldDB" id="A0A2H0VHW7"/>
<name>A0A2H0VHW7_9BACT</name>
<organism evidence="1 2">
    <name type="scientific">Candidatus Colwellbacteria bacterium CG10_big_fil_rev_8_21_14_0_10_41_28</name>
    <dbReference type="NCBI Taxonomy" id="1974539"/>
    <lineage>
        <taxon>Bacteria</taxon>
        <taxon>Candidatus Colwelliibacteriota</taxon>
    </lineage>
</organism>
<dbReference type="Proteomes" id="UP000230776">
    <property type="component" value="Unassembled WGS sequence"/>
</dbReference>
<comment type="caution">
    <text evidence="1">The sequence shown here is derived from an EMBL/GenBank/DDBJ whole genome shotgun (WGS) entry which is preliminary data.</text>
</comment>
<sequence>MFIYRRARLVRFRGEGFLVEMLEPETHEDVDACFFVPDKEFFLGPKIFGDKILPMEVPPRYRKEVGNDLVVVFSSKENSERIVGWSTIDRLEGAKRMLGASPEERLAFIGRRIPEERGQKLPFS</sequence>
<dbReference type="EMBL" id="PFAG01000003">
    <property type="protein sequence ID" value="PIR98678.1"/>
    <property type="molecule type" value="Genomic_DNA"/>
</dbReference>
<evidence type="ECO:0000313" key="2">
    <source>
        <dbReference type="Proteomes" id="UP000230776"/>
    </source>
</evidence>
<evidence type="ECO:0000313" key="1">
    <source>
        <dbReference type="EMBL" id="PIR98678.1"/>
    </source>
</evidence>
<gene>
    <name evidence="1" type="ORF">COT88_00195</name>
</gene>
<accession>A0A2H0VHW7</accession>
<proteinExistence type="predicted"/>
<reference evidence="2" key="1">
    <citation type="submission" date="2017-09" db="EMBL/GenBank/DDBJ databases">
        <title>Depth-based differentiation of microbial function through sediment-hosted aquifers and enrichment of novel symbionts in the deep terrestrial subsurface.</title>
        <authorList>
            <person name="Probst A.J."/>
            <person name="Ladd B."/>
            <person name="Jarett J.K."/>
            <person name="Geller-Mcgrath D.E."/>
            <person name="Sieber C.M.K."/>
            <person name="Emerson J.B."/>
            <person name="Anantharaman K."/>
            <person name="Thomas B.C."/>
            <person name="Malmstrom R."/>
            <person name="Stieglmeier M."/>
            <person name="Klingl A."/>
            <person name="Woyke T."/>
            <person name="Ryan C.M."/>
            <person name="Banfield J.F."/>
        </authorList>
    </citation>
    <scope>NUCLEOTIDE SEQUENCE [LARGE SCALE GENOMIC DNA]</scope>
</reference>
<protein>
    <submittedName>
        <fullName evidence="1">Uncharacterized protein</fullName>
    </submittedName>
</protein>